<evidence type="ECO:0000256" key="3">
    <source>
        <dbReference type="ARBA" id="ARBA00022448"/>
    </source>
</evidence>
<evidence type="ECO:0000256" key="4">
    <source>
        <dbReference type="ARBA" id="ARBA00022452"/>
    </source>
</evidence>
<keyword evidence="11" id="KW-0732">Signal</keyword>
<dbReference type="InterPro" id="IPR011250">
    <property type="entry name" value="OMP/PagP_B-barrel"/>
</dbReference>
<dbReference type="InterPro" id="IPR006665">
    <property type="entry name" value="OmpA-like"/>
</dbReference>
<proteinExistence type="inferred from homology"/>
<dbReference type="Gene3D" id="3.30.1330.60">
    <property type="entry name" value="OmpA-like domain"/>
    <property type="match status" value="1"/>
</dbReference>
<dbReference type="RefSeq" id="WP_317102548.1">
    <property type="nucleotide sequence ID" value="NZ_CP136584.1"/>
</dbReference>
<feature type="chain" id="PRO_5047549792" evidence="11">
    <location>
        <begin position="24"/>
        <end position="334"/>
    </location>
</feature>
<evidence type="ECO:0000256" key="11">
    <source>
        <dbReference type="SAM" id="SignalP"/>
    </source>
</evidence>
<dbReference type="EMBL" id="CP136584">
    <property type="protein sequence ID" value="WOE65545.1"/>
    <property type="molecule type" value="Genomic_DNA"/>
</dbReference>
<feature type="domain" description="OmpA-like" evidence="12">
    <location>
        <begin position="203"/>
        <end position="330"/>
    </location>
</feature>
<evidence type="ECO:0000313" key="13">
    <source>
        <dbReference type="EMBL" id="WOE65545.1"/>
    </source>
</evidence>
<dbReference type="PRINTS" id="PR01021">
    <property type="entry name" value="OMPADOMAIN"/>
</dbReference>
<keyword evidence="3" id="KW-0813">Transport</keyword>
<evidence type="ECO:0000256" key="10">
    <source>
        <dbReference type="PROSITE-ProRule" id="PRU00473"/>
    </source>
</evidence>
<dbReference type="InterPro" id="IPR006690">
    <property type="entry name" value="OMPA-like_CS"/>
</dbReference>
<comment type="similarity">
    <text evidence="2">Belongs to the outer membrane OOP (TC 1.B.6) superfamily. OmpA family.</text>
</comment>
<keyword evidence="7" id="KW-0626">Porin</keyword>
<dbReference type="CDD" id="cd07185">
    <property type="entry name" value="OmpA_C-like"/>
    <property type="match status" value="1"/>
</dbReference>
<comment type="subcellular location">
    <subcellularLocation>
        <location evidence="1">Cell outer membrane</location>
        <topology evidence="1">Multi-pass membrane protein</topology>
    </subcellularLocation>
</comment>
<dbReference type="PROSITE" id="PS51123">
    <property type="entry name" value="OMPA_2"/>
    <property type="match status" value="1"/>
</dbReference>
<dbReference type="Gene3D" id="2.40.160.20">
    <property type="match status" value="1"/>
</dbReference>
<evidence type="ECO:0000256" key="8">
    <source>
        <dbReference type="ARBA" id="ARBA00023136"/>
    </source>
</evidence>
<evidence type="ECO:0000256" key="2">
    <source>
        <dbReference type="ARBA" id="ARBA00005710"/>
    </source>
</evidence>
<dbReference type="InterPro" id="IPR050330">
    <property type="entry name" value="Bact_OuterMem_StrucFunc"/>
</dbReference>
<evidence type="ECO:0000256" key="6">
    <source>
        <dbReference type="ARBA" id="ARBA00023065"/>
    </source>
</evidence>
<keyword evidence="9" id="KW-0998">Cell outer membrane</keyword>
<dbReference type="Pfam" id="PF01389">
    <property type="entry name" value="OmpA_membrane"/>
    <property type="match status" value="1"/>
</dbReference>
<keyword evidence="4" id="KW-1134">Transmembrane beta strand</keyword>
<dbReference type="PROSITE" id="PS01068">
    <property type="entry name" value="OMPA_1"/>
    <property type="match status" value="1"/>
</dbReference>
<dbReference type="Proteomes" id="UP001302667">
    <property type="component" value="Chromosome"/>
</dbReference>
<keyword evidence="8 10" id="KW-0472">Membrane</keyword>
<dbReference type="PANTHER" id="PTHR30329">
    <property type="entry name" value="STATOR ELEMENT OF FLAGELLAR MOTOR COMPLEX"/>
    <property type="match status" value="1"/>
</dbReference>
<keyword evidence="5" id="KW-0812">Transmembrane</keyword>
<dbReference type="Pfam" id="PF00691">
    <property type="entry name" value="OmpA"/>
    <property type="match status" value="1"/>
</dbReference>
<evidence type="ECO:0000256" key="7">
    <source>
        <dbReference type="ARBA" id="ARBA00023114"/>
    </source>
</evidence>
<dbReference type="PANTHER" id="PTHR30329:SF21">
    <property type="entry name" value="LIPOPROTEIN YIAD-RELATED"/>
    <property type="match status" value="1"/>
</dbReference>
<organism evidence="13 14">
    <name type="scientific">Aeromonas allosaccharophila</name>
    <dbReference type="NCBI Taxonomy" id="656"/>
    <lineage>
        <taxon>Bacteria</taxon>
        <taxon>Pseudomonadati</taxon>
        <taxon>Pseudomonadota</taxon>
        <taxon>Gammaproteobacteria</taxon>
        <taxon>Aeromonadales</taxon>
        <taxon>Aeromonadaceae</taxon>
        <taxon>Aeromonas</taxon>
    </lineage>
</organism>
<protein>
    <submittedName>
        <fullName evidence="13">Porin OmpA</fullName>
    </submittedName>
</protein>
<accession>A0ABZ0F890</accession>
<dbReference type="InterPro" id="IPR006664">
    <property type="entry name" value="OMP_bac"/>
</dbReference>
<dbReference type="InterPro" id="IPR000498">
    <property type="entry name" value="OmpA-like_TM_dom"/>
</dbReference>
<name>A0ABZ0F890_9GAMM</name>
<keyword evidence="6" id="KW-0406">Ion transport</keyword>
<evidence type="ECO:0000256" key="5">
    <source>
        <dbReference type="ARBA" id="ARBA00022692"/>
    </source>
</evidence>
<evidence type="ECO:0000313" key="14">
    <source>
        <dbReference type="Proteomes" id="UP001302667"/>
    </source>
</evidence>
<gene>
    <name evidence="13" type="primary">ompA</name>
    <name evidence="13" type="ORF">RY972_16025</name>
</gene>
<sequence>MKLKMAPTLIALALAAAGTTAQAAGDDWYGGIGAGWAYAHNLDDVQGLDTDKDATALSMFGGYNFNDYYSAELGYLYAGKAGVDGSDFKTQGATLSGIARLPLGDIFSVFAEGGAYFNHVNGNGNSDNGTAPLAGLGLTAKVSDLIDVQARYRYLWSLGDEQKTWESDMSVATLELVMHPNRTSYVAPVAAPAPEPVPEPVLVDKNFALSSDVLFAFGKSTLKPEGVAALNTLYQQIVDVQPKDGSAVVVGYTDRIGSDAYNQKLSEARARTVADFLVGKGLPAGKVAIEGRGEANPVTGTQCNSVKGKAQLISCLAPDRRVEVRVTGVQEVKQ</sequence>
<reference evidence="13 14" key="1">
    <citation type="submission" date="2023-10" db="EMBL/GenBank/DDBJ databases">
        <title>Genome analysis of psychrotrophic aerobic bacterium Aeromonas allosaccharophila BIM B-1809 isolated from infected fish.</title>
        <authorList>
            <person name="Leanovich S.I."/>
            <person name="Sidarenka A.V."/>
            <person name="Akhremchuk A.E."/>
            <person name="Sikolenko M.A."/>
            <person name="Valentovich L.N."/>
        </authorList>
    </citation>
    <scope>NUCLEOTIDE SEQUENCE [LARGE SCALE GENOMIC DNA]</scope>
    <source>
        <strain evidence="13 14">BIM B-1809</strain>
    </source>
</reference>
<evidence type="ECO:0000259" key="12">
    <source>
        <dbReference type="PROSITE" id="PS51123"/>
    </source>
</evidence>
<dbReference type="SUPFAM" id="SSF56925">
    <property type="entry name" value="OMPA-like"/>
    <property type="match status" value="1"/>
</dbReference>
<evidence type="ECO:0000256" key="1">
    <source>
        <dbReference type="ARBA" id="ARBA00004571"/>
    </source>
</evidence>
<dbReference type="SUPFAM" id="SSF103088">
    <property type="entry name" value="OmpA-like"/>
    <property type="match status" value="1"/>
</dbReference>
<keyword evidence="14" id="KW-1185">Reference proteome</keyword>
<evidence type="ECO:0000256" key="9">
    <source>
        <dbReference type="ARBA" id="ARBA00023237"/>
    </source>
</evidence>
<feature type="signal peptide" evidence="11">
    <location>
        <begin position="1"/>
        <end position="23"/>
    </location>
</feature>
<dbReference type="NCBIfam" id="NF008071">
    <property type="entry name" value="PRK10808.1"/>
    <property type="match status" value="1"/>
</dbReference>
<dbReference type="InterPro" id="IPR036737">
    <property type="entry name" value="OmpA-like_sf"/>
</dbReference>